<feature type="domain" description="SDH C-terminal" evidence="9">
    <location>
        <begin position="252"/>
        <end position="281"/>
    </location>
</feature>
<keyword evidence="3 7" id="KW-0028">Amino-acid biosynthesis</keyword>
<dbReference type="GO" id="GO:0004764">
    <property type="term" value="F:shikimate 3-dehydrogenase (NADP+) activity"/>
    <property type="evidence" value="ECO:0007669"/>
    <property type="project" value="UniProtKB-UniRule"/>
</dbReference>
<keyword evidence="11" id="KW-1185">Reference proteome</keyword>
<dbReference type="GO" id="GO:0008652">
    <property type="term" value="P:amino acid biosynthetic process"/>
    <property type="evidence" value="ECO:0007669"/>
    <property type="project" value="UniProtKB-KW"/>
</dbReference>
<keyword evidence="4 7" id="KW-0521">NADP</keyword>
<dbReference type="EC" id="1.1.1.25" evidence="2 7"/>
<feature type="domain" description="Shikimate dehydrogenase substrate binding N-terminal" evidence="8">
    <location>
        <begin position="11"/>
        <end position="93"/>
    </location>
</feature>
<dbReference type="InterPro" id="IPR011342">
    <property type="entry name" value="Shikimate_DH"/>
</dbReference>
<gene>
    <name evidence="7 10" type="primary">aroE</name>
    <name evidence="10" type="ORF">CFX0092_A2769</name>
</gene>
<dbReference type="EMBL" id="LN890655">
    <property type="protein sequence ID" value="CUS04647.2"/>
    <property type="molecule type" value="Genomic_DNA"/>
</dbReference>
<sequence length="284" mass="29646">MIDGHTQLLGLLGWPVGHSFSPAMHNAAIAALGLNMVYLPLPVSPERLPDALHGLAAMGFRGVNVTVPHKEAVLPHLSAVFPAARVIGAVNTIVIGDGGLTGFNTDWSGFLGDLESYRLALYGRDCLVLGAGGSARAVVYALLRRGGRVAVLARRPEQAERLAAELGAAFPAASTVLSGDLAEVGRVAASLDEPVIINTTPLGLSGANSAASPWPDDAPFPRGAFVYDLVYNPRQTQLMDQAGAAGIRAANGLGMLVRQAAEAFEIMTARRPDPDVMRRVVDSG</sequence>
<dbReference type="GO" id="GO:0019632">
    <property type="term" value="P:shikimate metabolic process"/>
    <property type="evidence" value="ECO:0007669"/>
    <property type="project" value="InterPro"/>
</dbReference>
<dbReference type="CDD" id="cd01065">
    <property type="entry name" value="NAD_bind_Shikimate_DH"/>
    <property type="match status" value="1"/>
</dbReference>
<dbReference type="Pfam" id="PF18317">
    <property type="entry name" value="SDH_C"/>
    <property type="match status" value="1"/>
</dbReference>
<dbReference type="GO" id="GO:0009423">
    <property type="term" value="P:chorismate biosynthetic process"/>
    <property type="evidence" value="ECO:0007669"/>
    <property type="project" value="UniProtKB-UniRule"/>
</dbReference>
<dbReference type="GO" id="GO:0005829">
    <property type="term" value="C:cytosol"/>
    <property type="evidence" value="ECO:0007669"/>
    <property type="project" value="TreeGrafter"/>
</dbReference>
<dbReference type="Gene3D" id="3.40.50.10860">
    <property type="entry name" value="Leucine Dehydrogenase, chain A, domain 1"/>
    <property type="match status" value="1"/>
</dbReference>
<keyword evidence="6 7" id="KW-0057">Aromatic amino acid biosynthesis</keyword>
<name>A0A161K3G6_9CHLR</name>
<comment type="subunit">
    <text evidence="7">Homodimer.</text>
</comment>
<comment type="catalytic activity">
    <reaction evidence="7">
        <text>shikimate + NADP(+) = 3-dehydroshikimate + NADPH + H(+)</text>
        <dbReference type="Rhea" id="RHEA:17737"/>
        <dbReference type="ChEBI" id="CHEBI:15378"/>
        <dbReference type="ChEBI" id="CHEBI:16630"/>
        <dbReference type="ChEBI" id="CHEBI:36208"/>
        <dbReference type="ChEBI" id="CHEBI:57783"/>
        <dbReference type="ChEBI" id="CHEBI:58349"/>
        <dbReference type="EC" id="1.1.1.25"/>
    </reaction>
</comment>
<protein>
    <recommendedName>
        <fullName evidence="2 7">Shikimate dehydrogenase (NADP(+))</fullName>
        <shortName evidence="7">SDH</shortName>
        <ecNumber evidence="2 7">1.1.1.25</ecNumber>
    </recommendedName>
</protein>
<evidence type="ECO:0000256" key="5">
    <source>
        <dbReference type="ARBA" id="ARBA00023002"/>
    </source>
</evidence>
<evidence type="ECO:0000259" key="8">
    <source>
        <dbReference type="Pfam" id="PF08501"/>
    </source>
</evidence>
<keyword evidence="5 7" id="KW-0560">Oxidoreductase</keyword>
<comment type="function">
    <text evidence="7">Involved in the biosynthesis of the chorismate, which leads to the biosynthesis of aromatic amino acids. Catalyzes the reversible NADPH linked reduction of 3-dehydroshikimate (DHSA) to yield shikimate (SA).</text>
</comment>
<accession>A0A161K3G6</accession>
<dbReference type="GO" id="GO:0050661">
    <property type="term" value="F:NADP binding"/>
    <property type="evidence" value="ECO:0007669"/>
    <property type="project" value="InterPro"/>
</dbReference>
<evidence type="ECO:0000256" key="4">
    <source>
        <dbReference type="ARBA" id="ARBA00022857"/>
    </source>
</evidence>
<dbReference type="SUPFAM" id="SSF53223">
    <property type="entry name" value="Aminoacid dehydrogenase-like, N-terminal domain"/>
    <property type="match status" value="1"/>
</dbReference>
<dbReference type="InterPro" id="IPR046346">
    <property type="entry name" value="Aminoacid_DH-like_N_sf"/>
</dbReference>
<feature type="binding site" evidence="7">
    <location>
        <position position="252"/>
    </location>
    <ligand>
        <name>NADP(+)</name>
        <dbReference type="ChEBI" id="CHEBI:58349"/>
    </ligand>
</feature>
<feature type="binding site" evidence="7">
    <location>
        <begin position="130"/>
        <end position="134"/>
    </location>
    <ligand>
        <name>NADP(+)</name>
        <dbReference type="ChEBI" id="CHEBI:58349"/>
    </ligand>
</feature>
<dbReference type="InterPro" id="IPR022893">
    <property type="entry name" value="Shikimate_DH_fam"/>
</dbReference>
<dbReference type="SUPFAM" id="SSF51735">
    <property type="entry name" value="NAD(P)-binding Rossmann-fold domains"/>
    <property type="match status" value="1"/>
</dbReference>
<dbReference type="HAMAP" id="MF_00222">
    <property type="entry name" value="Shikimate_DH_AroE"/>
    <property type="match status" value="1"/>
</dbReference>
<feature type="binding site" evidence="7">
    <location>
        <position position="91"/>
    </location>
    <ligand>
        <name>shikimate</name>
        <dbReference type="ChEBI" id="CHEBI:36208"/>
    </ligand>
</feature>
<evidence type="ECO:0000259" key="9">
    <source>
        <dbReference type="Pfam" id="PF18317"/>
    </source>
</evidence>
<dbReference type="InterPro" id="IPR013708">
    <property type="entry name" value="Shikimate_DH-bd_N"/>
</dbReference>
<evidence type="ECO:0000256" key="7">
    <source>
        <dbReference type="HAMAP-Rule" id="MF_00222"/>
    </source>
</evidence>
<evidence type="ECO:0000313" key="11">
    <source>
        <dbReference type="Proteomes" id="UP000215027"/>
    </source>
</evidence>
<feature type="binding site" evidence="7">
    <location>
        <begin position="19"/>
        <end position="21"/>
    </location>
    <ligand>
        <name>shikimate</name>
        <dbReference type="ChEBI" id="CHEBI:36208"/>
    </ligand>
</feature>
<feature type="binding site" evidence="7">
    <location>
        <position position="66"/>
    </location>
    <ligand>
        <name>shikimate</name>
        <dbReference type="ChEBI" id="CHEBI:36208"/>
    </ligand>
</feature>
<comment type="pathway">
    <text evidence="1 7">Metabolic intermediate biosynthesis; chorismate biosynthesis; chorismate from D-erythrose 4-phosphate and phosphoenolpyruvate: step 4/7.</text>
</comment>
<evidence type="ECO:0000256" key="6">
    <source>
        <dbReference type="ARBA" id="ARBA00023141"/>
    </source>
</evidence>
<dbReference type="PANTHER" id="PTHR21089">
    <property type="entry name" value="SHIKIMATE DEHYDROGENASE"/>
    <property type="match status" value="1"/>
</dbReference>
<evidence type="ECO:0000256" key="2">
    <source>
        <dbReference type="ARBA" id="ARBA00012962"/>
    </source>
</evidence>
<feature type="binding site" evidence="7">
    <location>
        <position position="106"/>
    </location>
    <ligand>
        <name>shikimate</name>
        <dbReference type="ChEBI" id="CHEBI:36208"/>
    </ligand>
</feature>
<dbReference type="RefSeq" id="WP_095043953.1">
    <property type="nucleotide sequence ID" value="NZ_LN890655.1"/>
</dbReference>
<feature type="binding site" evidence="7">
    <location>
        <position position="259"/>
    </location>
    <ligand>
        <name>shikimate</name>
        <dbReference type="ChEBI" id="CHEBI:36208"/>
    </ligand>
</feature>
<reference evidence="10" key="1">
    <citation type="submission" date="2016-01" db="EMBL/GenBank/DDBJ databases">
        <authorList>
            <person name="Mcilroy J.S."/>
            <person name="Karst M S."/>
            <person name="Albertsen M."/>
        </authorList>
    </citation>
    <scope>NUCLEOTIDE SEQUENCE</scope>
    <source>
        <strain evidence="10">Cfx-K</strain>
    </source>
</reference>
<organism evidence="10 11">
    <name type="scientific">Candidatus Promineifilum breve</name>
    <dbReference type="NCBI Taxonomy" id="1806508"/>
    <lineage>
        <taxon>Bacteria</taxon>
        <taxon>Bacillati</taxon>
        <taxon>Chloroflexota</taxon>
        <taxon>Ardenticatenia</taxon>
        <taxon>Candidatus Promineifilales</taxon>
        <taxon>Candidatus Promineifilaceae</taxon>
        <taxon>Candidatus Promineifilum</taxon>
    </lineage>
</organism>
<dbReference type="OrthoDB" id="9792692at2"/>
<dbReference type="GO" id="GO:0009073">
    <property type="term" value="P:aromatic amino acid family biosynthetic process"/>
    <property type="evidence" value="ECO:0007669"/>
    <property type="project" value="UniProtKB-KW"/>
</dbReference>
<dbReference type="PANTHER" id="PTHR21089:SF1">
    <property type="entry name" value="BIFUNCTIONAL 3-DEHYDROQUINATE DEHYDRATASE_SHIKIMATE DEHYDROGENASE, CHLOROPLASTIC"/>
    <property type="match status" value="1"/>
</dbReference>
<evidence type="ECO:0000256" key="3">
    <source>
        <dbReference type="ARBA" id="ARBA00022605"/>
    </source>
</evidence>
<evidence type="ECO:0000256" key="1">
    <source>
        <dbReference type="ARBA" id="ARBA00004871"/>
    </source>
</evidence>
<dbReference type="Gene3D" id="3.40.50.720">
    <property type="entry name" value="NAD(P)-binding Rossmann-like Domain"/>
    <property type="match status" value="1"/>
</dbReference>
<dbReference type="NCBIfam" id="TIGR00507">
    <property type="entry name" value="aroE"/>
    <property type="match status" value="1"/>
</dbReference>
<dbReference type="InterPro" id="IPR041121">
    <property type="entry name" value="SDH_C"/>
</dbReference>
<dbReference type="InterPro" id="IPR036291">
    <property type="entry name" value="NAD(P)-bd_dom_sf"/>
</dbReference>
<feature type="binding site" evidence="7">
    <location>
        <position position="229"/>
    </location>
    <ligand>
        <name>NADP(+)</name>
        <dbReference type="ChEBI" id="CHEBI:58349"/>
    </ligand>
</feature>
<dbReference type="Proteomes" id="UP000215027">
    <property type="component" value="Chromosome I"/>
</dbReference>
<dbReference type="AlphaFoldDB" id="A0A161K3G6"/>
<comment type="similarity">
    <text evidence="7">Belongs to the shikimate dehydrogenase family.</text>
</comment>
<proteinExistence type="inferred from homology"/>
<dbReference type="Pfam" id="PF08501">
    <property type="entry name" value="Shikimate_dh_N"/>
    <property type="match status" value="1"/>
</dbReference>
<feature type="active site" description="Proton acceptor" evidence="7">
    <location>
        <position position="70"/>
    </location>
</feature>
<evidence type="ECO:0000313" key="10">
    <source>
        <dbReference type="EMBL" id="CUS04647.2"/>
    </source>
</evidence>
<dbReference type="UniPathway" id="UPA00053">
    <property type="reaction ID" value="UER00087"/>
</dbReference>
<comment type="caution">
    <text evidence="7">Lacks conserved residue(s) required for the propagation of feature annotation.</text>
</comment>
<feature type="binding site" evidence="7">
    <location>
        <position position="231"/>
    </location>
    <ligand>
        <name>shikimate</name>
        <dbReference type="ChEBI" id="CHEBI:36208"/>
    </ligand>
</feature>
<dbReference type="KEGG" id="pbf:CFX0092_A2769"/>